<proteinExistence type="inferred from homology"/>
<dbReference type="Pfam" id="PF06050">
    <property type="entry name" value="HGD-D"/>
    <property type="match status" value="1"/>
</dbReference>
<evidence type="ECO:0000313" key="3">
    <source>
        <dbReference type="Proteomes" id="UP000542353"/>
    </source>
</evidence>
<dbReference type="RefSeq" id="WP_184256222.1">
    <property type="nucleotide sequence ID" value="NZ_JACHIH010000007.1"/>
</dbReference>
<dbReference type="AlphaFoldDB" id="A0A7W7Z2R4"/>
<comment type="caution">
    <text evidence="2">The sequence shown here is derived from an EMBL/GenBank/DDBJ whole genome shotgun (WGS) entry which is preliminary data.</text>
</comment>
<dbReference type="EMBL" id="JACHIH010000007">
    <property type="protein sequence ID" value="MBB5046891.1"/>
    <property type="molecule type" value="Genomic_DNA"/>
</dbReference>
<sequence>MTHTASLERDAPTLLRRRPRLPSWSKGLQALDAMAQSYSFRSILGAADAGRSVIWGGWSWESPLTYACDTIPVSYDQLWSEESRESEAIAEDHFQVPSEFCSMIKAMLGRLHIDRDHKIKRILHFGSGCEPIHSVLELAKQDGYDIFTLDTVTAFRSTAKHDADIAFLVEELQRLSHWLTGKPADEDRVALEIRRKNAVLHKVARVLELRARHPLDIPGIHTKQIFMGAMHGFGDLDAFGTVLDTLIAELEELDDEPEAPDYIPVVLAGSVGNIQIFNAIEESNGAIVGWVYHGADTYREDLPPLQALAHYVLDAQSRGDLGEAVGASVAYRRHLVEEEVRKTGARGVISSSITGCPYASLMQQLERDHFNRADIPIITLETDVHREPPTEEQVMRVKAFIEMLS</sequence>
<keyword evidence="3" id="KW-1185">Reference proteome</keyword>
<gene>
    <name evidence="2" type="ORF">HNR60_001640</name>
</gene>
<evidence type="ECO:0000313" key="2">
    <source>
        <dbReference type="EMBL" id="MBB5046891.1"/>
    </source>
</evidence>
<protein>
    <submittedName>
        <fullName evidence="2">Benzoyl-CoA reductase/2-hydroxyglutaryl-CoA dehydratase subunit BcrC/BadD/HgdB</fullName>
    </submittedName>
</protein>
<dbReference type="Proteomes" id="UP000542353">
    <property type="component" value="Unassembled WGS sequence"/>
</dbReference>
<evidence type="ECO:0000256" key="1">
    <source>
        <dbReference type="ARBA" id="ARBA00005806"/>
    </source>
</evidence>
<dbReference type="PANTHER" id="PTHR30548">
    <property type="entry name" value="2-HYDROXYGLUTARYL-COA DEHYDRATASE, D-COMPONENT-RELATED"/>
    <property type="match status" value="1"/>
</dbReference>
<dbReference type="Gene3D" id="3.40.50.11900">
    <property type="match status" value="1"/>
</dbReference>
<organism evidence="2 3">
    <name type="scientific">Rhodopseudomonas rhenobacensis</name>
    <dbReference type="NCBI Taxonomy" id="87461"/>
    <lineage>
        <taxon>Bacteria</taxon>
        <taxon>Pseudomonadati</taxon>
        <taxon>Pseudomonadota</taxon>
        <taxon>Alphaproteobacteria</taxon>
        <taxon>Hyphomicrobiales</taxon>
        <taxon>Nitrobacteraceae</taxon>
        <taxon>Rhodopseudomonas</taxon>
    </lineage>
</organism>
<name>A0A7W7Z2R4_9BRAD</name>
<dbReference type="Gene3D" id="3.40.50.11890">
    <property type="match status" value="1"/>
</dbReference>
<comment type="similarity">
    <text evidence="1">Belongs to the FldB/FldC dehydratase alpha/beta subunit family.</text>
</comment>
<accession>A0A7W7Z2R4</accession>
<dbReference type="InterPro" id="IPR010327">
    <property type="entry name" value="FldB/FldC_alpha/beta"/>
</dbReference>
<dbReference type="PANTHER" id="PTHR30548:SF2">
    <property type="entry name" value="2-HYDROXYACYL-COA DEHYDRATASE,D-COMPONENT"/>
    <property type="match status" value="1"/>
</dbReference>
<reference evidence="2 3" key="1">
    <citation type="submission" date="2020-08" db="EMBL/GenBank/DDBJ databases">
        <title>Genomic Encyclopedia of Type Strains, Phase IV (KMG-IV): sequencing the most valuable type-strain genomes for metagenomic binning, comparative biology and taxonomic classification.</title>
        <authorList>
            <person name="Goeker M."/>
        </authorList>
    </citation>
    <scope>NUCLEOTIDE SEQUENCE [LARGE SCALE GENOMIC DNA]</scope>
    <source>
        <strain evidence="2 3">DSM 12706</strain>
    </source>
</reference>